<feature type="signal peptide" evidence="2">
    <location>
        <begin position="1"/>
        <end position="27"/>
    </location>
</feature>
<evidence type="ECO:0000256" key="2">
    <source>
        <dbReference type="SAM" id="SignalP"/>
    </source>
</evidence>
<keyword evidence="1" id="KW-0812">Transmembrane</keyword>
<protein>
    <submittedName>
        <fullName evidence="3">Uncharacterized protein</fullName>
    </submittedName>
</protein>
<gene>
    <name evidence="3" type="ORF">CUR178_02573</name>
</gene>
<feature type="transmembrane region" description="Helical" evidence="1">
    <location>
        <begin position="96"/>
        <end position="115"/>
    </location>
</feature>
<dbReference type="EMBL" id="JAFHKP010000031">
    <property type="protein sequence ID" value="KAG5471908.1"/>
    <property type="molecule type" value="Genomic_DNA"/>
</dbReference>
<keyword evidence="4" id="KW-1185">Reference proteome</keyword>
<feature type="transmembrane region" description="Helical" evidence="1">
    <location>
        <begin position="69"/>
        <end position="89"/>
    </location>
</feature>
<evidence type="ECO:0000313" key="3">
    <source>
        <dbReference type="EMBL" id="KAG5471908.1"/>
    </source>
</evidence>
<dbReference type="RefSeq" id="XP_067690431.1">
    <property type="nucleotide sequence ID" value="XM_067834328.1"/>
</dbReference>
<accession>A0A836KN55</accession>
<feature type="chain" id="PRO_5033049779" evidence="2">
    <location>
        <begin position="28"/>
        <end position="130"/>
    </location>
</feature>
<evidence type="ECO:0000256" key="1">
    <source>
        <dbReference type="SAM" id="Phobius"/>
    </source>
</evidence>
<reference evidence="3 4" key="1">
    <citation type="submission" date="2021-02" db="EMBL/GenBank/DDBJ databases">
        <title>Leishmania (Mundinia) enrietti genome sequencing and assembly.</title>
        <authorList>
            <person name="Almutairi H."/>
            <person name="Gatherer D."/>
        </authorList>
    </citation>
    <scope>NUCLEOTIDE SEQUENCE [LARGE SCALE GENOMIC DNA]</scope>
    <source>
        <strain evidence="3">CUR178</strain>
    </source>
</reference>
<sequence>MSFATGWISALLVIALTHVVFFTGVCASPSTRDTDNRLAALSFFLSLNFGNAPREQIRELDRRFTLRTASYVICGIPLVISALLGLSFLISRIVSLYAATFVATLVAAYMVHYYSDALSNSLSGSLLRFT</sequence>
<dbReference type="Proteomes" id="UP000674179">
    <property type="component" value="Chromosome 31"/>
</dbReference>
<name>A0A836KN55_LEIEN</name>
<organism evidence="3 4">
    <name type="scientific">Leishmania enriettii</name>
    <dbReference type="NCBI Taxonomy" id="5663"/>
    <lineage>
        <taxon>Eukaryota</taxon>
        <taxon>Discoba</taxon>
        <taxon>Euglenozoa</taxon>
        <taxon>Kinetoplastea</taxon>
        <taxon>Metakinetoplastina</taxon>
        <taxon>Trypanosomatida</taxon>
        <taxon>Trypanosomatidae</taxon>
        <taxon>Leishmaniinae</taxon>
        <taxon>Leishmania</taxon>
    </lineage>
</organism>
<keyword evidence="1" id="KW-0472">Membrane</keyword>
<dbReference type="GeneID" id="94169838"/>
<keyword evidence="1" id="KW-1133">Transmembrane helix</keyword>
<dbReference type="AlphaFoldDB" id="A0A836KN55"/>
<comment type="caution">
    <text evidence="3">The sequence shown here is derived from an EMBL/GenBank/DDBJ whole genome shotgun (WGS) entry which is preliminary data.</text>
</comment>
<keyword evidence="2" id="KW-0732">Signal</keyword>
<evidence type="ECO:0000313" key="4">
    <source>
        <dbReference type="Proteomes" id="UP000674179"/>
    </source>
</evidence>
<dbReference type="OrthoDB" id="270385at2759"/>
<dbReference type="KEGG" id="lenr:94169838"/>
<proteinExistence type="predicted"/>